<dbReference type="Proteomes" id="UP000492821">
    <property type="component" value="Unassembled WGS sequence"/>
</dbReference>
<dbReference type="AlphaFoldDB" id="A0A7E4ZQ83"/>
<evidence type="ECO:0000313" key="2">
    <source>
        <dbReference type="Proteomes" id="UP000492821"/>
    </source>
</evidence>
<keyword evidence="1" id="KW-1133">Transmembrane helix</keyword>
<dbReference type="WBParaSite" id="Pan_g10894.t1">
    <property type="protein sequence ID" value="Pan_g10894.t1"/>
    <property type="gene ID" value="Pan_g10894"/>
</dbReference>
<sequence>MGQPRTLCKCSSNTAKVIIFTTNAACILALTLSFRHVAQESVWRVLLLIGVVVNCVAACVLGTLFGSLDCRKTNVEIRASKQPIVFSIKLPIERTITREHLAFFAHEKETVPVAHPTPKHSRPPPNGPQITIPPMFDSNDPYEPQNDNFYRIV</sequence>
<evidence type="ECO:0000313" key="3">
    <source>
        <dbReference type="WBParaSite" id="Pan_g10894.t1"/>
    </source>
</evidence>
<accession>A0A7E4ZQ83</accession>
<protein>
    <submittedName>
        <fullName evidence="3">Uncharacterized protein</fullName>
    </submittedName>
</protein>
<organism evidence="2 3">
    <name type="scientific">Panagrellus redivivus</name>
    <name type="common">Microworm</name>
    <dbReference type="NCBI Taxonomy" id="6233"/>
    <lineage>
        <taxon>Eukaryota</taxon>
        <taxon>Metazoa</taxon>
        <taxon>Ecdysozoa</taxon>
        <taxon>Nematoda</taxon>
        <taxon>Chromadorea</taxon>
        <taxon>Rhabditida</taxon>
        <taxon>Tylenchina</taxon>
        <taxon>Panagrolaimomorpha</taxon>
        <taxon>Panagrolaimoidea</taxon>
        <taxon>Panagrolaimidae</taxon>
        <taxon>Panagrellus</taxon>
    </lineage>
</organism>
<reference evidence="3" key="2">
    <citation type="submission" date="2020-10" db="UniProtKB">
        <authorList>
            <consortium name="WormBaseParasite"/>
        </authorList>
    </citation>
    <scope>IDENTIFICATION</scope>
</reference>
<evidence type="ECO:0000256" key="1">
    <source>
        <dbReference type="SAM" id="Phobius"/>
    </source>
</evidence>
<keyword evidence="1" id="KW-0812">Transmembrane</keyword>
<proteinExistence type="predicted"/>
<feature type="transmembrane region" description="Helical" evidence="1">
    <location>
        <begin position="15"/>
        <end position="34"/>
    </location>
</feature>
<feature type="transmembrane region" description="Helical" evidence="1">
    <location>
        <begin position="46"/>
        <end position="68"/>
    </location>
</feature>
<name>A0A7E4ZQ83_PANRE</name>
<keyword evidence="2" id="KW-1185">Reference proteome</keyword>
<reference evidence="2" key="1">
    <citation type="journal article" date="2013" name="Genetics">
        <title>The draft genome and transcriptome of Panagrellus redivivus are shaped by the harsh demands of a free-living lifestyle.</title>
        <authorList>
            <person name="Srinivasan J."/>
            <person name="Dillman A.R."/>
            <person name="Macchietto M.G."/>
            <person name="Heikkinen L."/>
            <person name="Lakso M."/>
            <person name="Fracchia K.M."/>
            <person name="Antoshechkin I."/>
            <person name="Mortazavi A."/>
            <person name="Wong G."/>
            <person name="Sternberg P.W."/>
        </authorList>
    </citation>
    <scope>NUCLEOTIDE SEQUENCE [LARGE SCALE GENOMIC DNA]</scope>
    <source>
        <strain evidence="2">MT8872</strain>
    </source>
</reference>
<keyword evidence="1" id="KW-0472">Membrane</keyword>